<feature type="domain" description="Chitin-binding type-2" evidence="3">
    <location>
        <begin position="781"/>
        <end position="840"/>
    </location>
</feature>
<feature type="signal peptide" evidence="2">
    <location>
        <begin position="1"/>
        <end position="23"/>
    </location>
</feature>
<evidence type="ECO:0000313" key="4">
    <source>
        <dbReference type="Proteomes" id="UP001652620"/>
    </source>
</evidence>
<protein>
    <submittedName>
        <fullName evidence="5">Ataxin-2 homolog isoform X2</fullName>
    </submittedName>
</protein>
<name>A0ABM3J3E8_BACDO</name>
<proteinExistence type="predicted"/>
<feature type="region of interest" description="Disordered" evidence="1">
    <location>
        <begin position="899"/>
        <end position="945"/>
    </location>
</feature>
<feature type="region of interest" description="Disordered" evidence="1">
    <location>
        <begin position="478"/>
        <end position="501"/>
    </location>
</feature>
<feature type="region of interest" description="Disordered" evidence="1">
    <location>
        <begin position="355"/>
        <end position="386"/>
    </location>
</feature>
<evidence type="ECO:0000259" key="3">
    <source>
        <dbReference type="PROSITE" id="PS50940"/>
    </source>
</evidence>
<feature type="compositionally biased region" description="Basic and acidic residues" evidence="1">
    <location>
        <begin position="478"/>
        <end position="487"/>
    </location>
</feature>
<keyword evidence="2" id="KW-0732">Signal</keyword>
<reference evidence="5" key="2">
    <citation type="submission" date="2025-08" db="UniProtKB">
        <authorList>
            <consortium name="RefSeq"/>
        </authorList>
    </citation>
    <scope>IDENTIFICATION</scope>
    <source>
        <tissue evidence="5">Adult</tissue>
    </source>
</reference>
<dbReference type="RefSeq" id="XP_049303760.1">
    <property type="nucleotide sequence ID" value="XM_049447803.1"/>
</dbReference>
<keyword evidence="4" id="KW-1185">Reference proteome</keyword>
<feature type="compositionally biased region" description="Polar residues" evidence="1">
    <location>
        <begin position="904"/>
        <end position="913"/>
    </location>
</feature>
<evidence type="ECO:0000256" key="1">
    <source>
        <dbReference type="SAM" id="MobiDB-lite"/>
    </source>
</evidence>
<feature type="region of interest" description="Disordered" evidence="1">
    <location>
        <begin position="952"/>
        <end position="971"/>
    </location>
</feature>
<accession>A0ABM3J3E8</accession>
<dbReference type="Proteomes" id="UP001652620">
    <property type="component" value="Chromosome 2"/>
</dbReference>
<dbReference type="SMART" id="SM00494">
    <property type="entry name" value="ChtBD2"/>
    <property type="match status" value="1"/>
</dbReference>
<feature type="compositionally biased region" description="Polar residues" evidence="1">
    <location>
        <begin position="290"/>
        <end position="308"/>
    </location>
</feature>
<feature type="region of interest" description="Disordered" evidence="1">
    <location>
        <begin position="269"/>
        <end position="308"/>
    </location>
</feature>
<gene>
    <name evidence="5" type="primary">LOC105231434</name>
</gene>
<feature type="region of interest" description="Disordered" evidence="1">
    <location>
        <begin position="1073"/>
        <end position="1093"/>
    </location>
</feature>
<dbReference type="InterPro" id="IPR036508">
    <property type="entry name" value="Chitin-bd_dom_sf"/>
</dbReference>
<sequence length="1132" mass="123785">MDAVNWLRFSLLLTLAFLEFSHCIQVTPVPKIANITKTLLQEELLRDTNNGTLVSDSVLSASERNRRLIPYMAFYLAPDFPINQQYAVQGPKGALPHSSKYTKPTAMEGPLPPASGHISLPQEYMNLRAPPPGTLSNSDLTYAPAPQQHYLPSAGDVYHQLAYSAAGPPTPPPTAMPQHSPPPLSQALINTKSSKVPVLHLLPPGPPGPTVAPIIKHKHKTVQHFPPTKPPAVQQLPYEQPQPQPPRQKTIRHNAVQQQQQLPVFAPQHELQHPQQQQQQQQQQQAPVFRQQTRPKASKVNLTPFTPSNTLPGHFIPIIYTPVSGDDNSNNNNNNHDGNALHYGYDNPTVVLVDDLSPPLQPVNLSQQQQQQQPQPAPFKPISSSHATAGNEYTLVPSAVPIEAHHQQQQYEQQQQYQQQKYITATGVPGDTLAPQQAELPRGPATGAALIPHSTTSLSYTHRPPATQYIDYIVDDPKQSLDDEHPQQHSAANSVPQKPATPQDTFIVISTSSPPLIAPVGGINQDYYDSTHRPIYKQQPTLRLQPLPPANSKHNYATRRPIAAAVASETQPPPPPAPLAATTGVVKLNFGDVIKPAAKLRPSHKYAGGIGSKLSPPAPPLASEVTPPTQQHHQEQQQVSVPEYYNPPVPVAAKTTPILDPNQLPDIRSSSLAEILHKLQASNHLPRTLTPENIDNSIKTLVTILENLKQTQTIVPNPPQHHERPAVAPDYDYGTSQEDLNGAAPDLSSVLSPVVPNKHPGPSTGRAGIDYPNYADIPQTNFNCAEQRYKGFFGDPETNCQVWHYCDLNGGKASFLCPNGTIFSQIALTCDWWFNVKCSTTAQLYVLNERLYKYILPFTPKFPEDYSGPLVDKYLAMKFQEMEEKMRIEKEKVEKAPIADVAATTDTETSNNIESDEVSDGADAEHGTRVHDDSVDDDTDNDDDTEVTTVADLHTLPRTLNPHNNLGPINAHVSEQSSERNLLIDDEVDDIAKRGSVDTFESSTIPTVSAAATASKVDDTPAFSLKPIVVSSTLGPDYDDDTNDAPAVQLSQRNAEEATSRTLAAETAQTTAQTQLPQEGNQAQVQSSPKPVRQAANIDVEKVEVIEIKAEGAAGQLGAKMYYGAESSKDMR</sequence>
<feature type="chain" id="PRO_5046807420" evidence="2">
    <location>
        <begin position="24"/>
        <end position="1132"/>
    </location>
</feature>
<dbReference type="PROSITE" id="PS50940">
    <property type="entry name" value="CHIT_BIND_II"/>
    <property type="match status" value="1"/>
</dbReference>
<feature type="region of interest" description="Disordered" evidence="1">
    <location>
        <begin position="220"/>
        <end position="256"/>
    </location>
</feature>
<reference evidence="4" key="1">
    <citation type="submission" date="2025-05" db="UniProtKB">
        <authorList>
            <consortium name="RefSeq"/>
        </authorList>
    </citation>
    <scope>NUCLEOTIDE SEQUENCE [LARGE SCALE GENOMIC DNA]</scope>
</reference>
<feature type="compositionally biased region" description="Acidic residues" evidence="1">
    <location>
        <begin position="934"/>
        <end position="945"/>
    </location>
</feature>
<organism evidence="4 5">
    <name type="scientific">Bactrocera dorsalis</name>
    <name type="common">Oriental fruit fly</name>
    <name type="synonym">Dacus dorsalis</name>
    <dbReference type="NCBI Taxonomy" id="27457"/>
    <lineage>
        <taxon>Eukaryota</taxon>
        <taxon>Metazoa</taxon>
        <taxon>Ecdysozoa</taxon>
        <taxon>Arthropoda</taxon>
        <taxon>Hexapoda</taxon>
        <taxon>Insecta</taxon>
        <taxon>Pterygota</taxon>
        <taxon>Neoptera</taxon>
        <taxon>Endopterygota</taxon>
        <taxon>Diptera</taxon>
        <taxon>Brachycera</taxon>
        <taxon>Muscomorpha</taxon>
        <taxon>Tephritoidea</taxon>
        <taxon>Tephritidae</taxon>
        <taxon>Bactrocera</taxon>
        <taxon>Bactrocera</taxon>
    </lineage>
</organism>
<dbReference type="Pfam" id="PF01607">
    <property type="entry name" value="CBM_14"/>
    <property type="match status" value="1"/>
</dbReference>
<dbReference type="GeneID" id="105231434"/>
<feature type="region of interest" description="Disordered" evidence="1">
    <location>
        <begin position="607"/>
        <end position="635"/>
    </location>
</feature>
<dbReference type="Gene3D" id="2.170.140.10">
    <property type="entry name" value="Chitin binding domain"/>
    <property type="match status" value="1"/>
</dbReference>
<feature type="compositionally biased region" description="Polar residues" evidence="1">
    <location>
        <begin position="1080"/>
        <end position="1089"/>
    </location>
</feature>
<dbReference type="InterPro" id="IPR002557">
    <property type="entry name" value="Chitin-bd_dom"/>
</dbReference>
<feature type="compositionally biased region" description="Low complexity" evidence="1">
    <location>
        <begin position="356"/>
        <end position="374"/>
    </location>
</feature>
<evidence type="ECO:0000256" key="2">
    <source>
        <dbReference type="SAM" id="SignalP"/>
    </source>
</evidence>
<dbReference type="InterPro" id="IPR052976">
    <property type="entry name" value="Scoloptoxin-like"/>
</dbReference>
<evidence type="ECO:0000313" key="5">
    <source>
        <dbReference type="RefSeq" id="XP_049303760.1"/>
    </source>
</evidence>
<feature type="compositionally biased region" description="Polar residues" evidence="1">
    <location>
        <begin position="488"/>
        <end position="501"/>
    </location>
</feature>
<dbReference type="SUPFAM" id="SSF57625">
    <property type="entry name" value="Invertebrate chitin-binding proteins"/>
    <property type="match status" value="1"/>
</dbReference>
<feature type="compositionally biased region" description="Low complexity" evidence="1">
    <location>
        <begin position="275"/>
        <end position="285"/>
    </location>
</feature>
<feature type="compositionally biased region" description="Basic and acidic residues" evidence="1">
    <location>
        <begin position="923"/>
        <end position="933"/>
    </location>
</feature>
<dbReference type="PANTHER" id="PTHR22933">
    <property type="entry name" value="FI18007P1-RELATED"/>
    <property type="match status" value="1"/>
</dbReference>
<dbReference type="PANTHER" id="PTHR22933:SF18">
    <property type="match status" value="1"/>
</dbReference>
<feature type="region of interest" description="Disordered" evidence="1">
    <location>
        <begin position="428"/>
        <end position="447"/>
    </location>
</feature>